<evidence type="ECO:0000256" key="2">
    <source>
        <dbReference type="ARBA" id="ARBA00022490"/>
    </source>
</evidence>
<dbReference type="Pfam" id="PF03129">
    <property type="entry name" value="HGTP_anticodon"/>
    <property type="match status" value="1"/>
</dbReference>
<dbReference type="Gene3D" id="3.40.50.800">
    <property type="entry name" value="Anticodon-binding domain"/>
    <property type="match status" value="1"/>
</dbReference>
<comment type="subcellular location">
    <subcellularLocation>
        <location evidence="9">Cytoplasm</location>
    </subcellularLocation>
</comment>
<keyword evidence="4 9" id="KW-0547">Nucleotide-binding</keyword>
<evidence type="ECO:0000256" key="7">
    <source>
        <dbReference type="ARBA" id="ARBA00023146"/>
    </source>
</evidence>
<feature type="binding site" evidence="10">
    <location>
        <begin position="261"/>
        <end position="262"/>
    </location>
    <ligand>
        <name>L-histidine</name>
        <dbReference type="ChEBI" id="CHEBI:57595"/>
    </ligand>
</feature>
<evidence type="ECO:0000256" key="9">
    <source>
        <dbReference type="HAMAP-Rule" id="MF_00127"/>
    </source>
</evidence>
<dbReference type="InterPro" id="IPR004516">
    <property type="entry name" value="HisRS/HisZ"/>
</dbReference>
<comment type="caution">
    <text evidence="12">The sequence shown here is derived from an EMBL/GenBank/DDBJ whole genome shotgun (WGS) entry which is preliminary data.</text>
</comment>
<feature type="binding site" evidence="10">
    <location>
        <begin position="81"/>
        <end position="83"/>
    </location>
    <ligand>
        <name>L-histidine</name>
        <dbReference type="ChEBI" id="CHEBI:57595"/>
    </ligand>
</feature>
<comment type="similarity">
    <text evidence="1 9">Belongs to the class-II aminoacyl-tRNA synthetase family.</text>
</comment>
<dbReference type="GO" id="GO:0006427">
    <property type="term" value="P:histidyl-tRNA aminoacylation"/>
    <property type="evidence" value="ECO:0007669"/>
    <property type="project" value="UniProtKB-UniRule"/>
</dbReference>
<dbReference type="InterPro" id="IPR033656">
    <property type="entry name" value="HisRS_anticodon"/>
</dbReference>
<evidence type="ECO:0000259" key="11">
    <source>
        <dbReference type="PROSITE" id="PS50862"/>
    </source>
</evidence>
<dbReference type="Gene3D" id="3.30.930.10">
    <property type="entry name" value="Bira Bifunctional Protein, Domain 2"/>
    <property type="match status" value="1"/>
</dbReference>
<dbReference type="Proteomes" id="UP000727962">
    <property type="component" value="Unassembled WGS sequence"/>
</dbReference>
<protein>
    <recommendedName>
        <fullName evidence="9">Histidine--tRNA ligase</fullName>
        <ecNumber evidence="9">6.1.1.21</ecNumber>
    </recommendedName>
    <alternativeName>
        <fullName evidence="9">Histidyl-tRNA synthetase</fullName>
        <shortName evidence="9">HisRS</shortName>
    </alternativeName>
</protein>
<reference evidence="12" key="1">
    <citation type="submission" date="2020-07" db="EMBL/GenBank/DDBJ databases">
        <title>Huge and variable diversity of episymbiotic CPR bacteria and DPANN archaea in groundwater ecosystems.</title>
        <authorList>
            <person name="He C.Y."/>
            <person name="Keren R."/>
            <person name="Whittaker M."/>
            <person name="Farag I.F."/>
            <person name="Doudna J."/>
            <person name="Cate J.H.D."/>
            <person name="Banfield J.F."/>
        </authorList>
    </citation>
    <scope>NUCLEOTIDE SEQUENCE</scope>
    <source>
        <strain evidence="12">NC_groundwater_17_Pr7_B-0.1um_64_12</strain>
    </source>
</reference>
<dbReference type="NCBIfam" id="TIGR00442">
    <property type="entry name" value="hisS"/>
    <property type="match status" value="1"/>
</dbReference>
<evidence type="ECO:0000313" key="13">
    <source>
        <dbReference type="Proteomes" id="UP000727962"/>
    </source>
</evidence>
<evidence type="ECO:0000256" key="6">
    <source>
        <dbReference type="ARBA" id="ARBA00022917"/>
    </source>
</evidence>
<feature type="binding site" evidence="10">
    <location>
        <position position="126"/>
    </location>
    <ligand>
        <name>L-histidine</name>
        <dbReference type="ChEBI" id="CHEBI:57595"/>
    </ligand>
</feature>
<evidence type="ECO:0000256" key="10">
    <source>
        <dbReference type="PIRSR" id="PIRSR001549-1"/>
    </source>
</evidence>
<feature type="domain" description="Aminoacyl-transfer RNA synthetases class-II family profile" evidence="11">
    <location>
        <begin position="1"/>
        <end position="322"/>
    </location>
</feature>
<accession>A0A931PWM7</accession>
<keyword evidence="3 9" id="KW-0436">Ligase</keyword>
<dbReference type="SUPFAM" id="SSF55681">
    <property type="entry name" value="Class II aaRS and biotin synthetases"/>
    <property type="match status" value="1"/>
</dbReference>
<sequence>MRFQAPRGTNDVLPSESHRWIELEGCFRELARLYGYAEIRTPDFEDTELFVRSSGETSDVVSKEMYTFPDKSGRSLTLKPEATAPTIRAVVQHSLCPPGTVSRLSYISPIFRYDRPQKGRYRQSHQVGLELLGGASAEADAEVIEVTFRFYERLGIEGAAVRLNSLGREECRAAFRQAILDHARTFLAAESDEARAKAEKNPLRLLDSKDEDVRQAMAGAPPVTRFLEDDSRKRLDSIQALLTEAGIPFTLDPGVVRGLDYYTETVFEVHSTRLGAQSALCGGGRYDHLVKELGGPPTPAVGVAMGIERALLVLEEVGKSLPAPAIDVYLAQATPDAAPALRKLARELRRSGLATVLDTEGRSLKAQIGQADRLGARYAAILGDEELGRGVAQLRDLRRGEQVEVPLDAVATRLRSMG</sequence>
<keyword evidence="5 9" id="KW-0067">ATP-binding</keyword>
<dbReference type="SUPFAM" id="SSF52954">
    <property type="entry name" value="Class II aaRS ABD-related"/>
    <property type="match status" value="1"/>
</dbReference>
<organism evidence="12 13">
    <name type="scientific">Fimbriimonas ginsengisoli</name>
    <dbReference type="NCBI Taxonomy" id="1005039"/>
    <lineage>
        <taxon>Bacteria</taxon>
        <taxon>Bacillati</taxon>
        <taxon>Armatimonadota</taxon>
        <taxon>Fimbriimonadia</taxon>
        <taxon>Fimbriimonadales</taxon>
        <taxon>Fimbriimonadaceae</taxon>
        <taxon>Fimbriimonas</taxon>
    </lineage>
</organism>
<dbReference type="HAMAP" id="MF_00127">
    <property type="entry name" value="His_tRNA_synth"/>
    <property type="match status" value="1"/>
</dbReference>
<dbReference type="InterPro" id="IPR006195">
    <property type="entry name" value="aa-tRNA-synth_II"/>
</dbReference>
<name>A0A931PWM7_FIMGI</name>
<dbReference type="GO" id="GO:0005737">
    <property type="term" value="C:cytoplasm"/>
    <property type="evidence" value="ECO:0007669"/>
    <property type="project" value="UniProtKB-SubCell"/>
</dbReference>
<dbReference type="InterPro" id="IPR041715">
    <property type="entry name" value="HisRS-like_core"/>
</dbReference>
<evidence type="ECO:0000256" key="5">
    <source>
        <dbReference type="ARBA" id="ARBA00022840"/>
    </source>
</evidence>
<dbReference type="PANTHER" id="PTHR43707">
    <property type="entry name" value="HISTIDYL-TRNA SYNTHETASE"/>
    <property type="match status" value="1"/>
</dbReference>
<evidence type="ECO:0000256" key="4">
    <source>
        <dbReference type="ARBA" id="ARBA00022741"/>
    </source>
</evidence>
<gene>
    <name evidence="9" type="primary">hisS</name>
    <name evidence="12" type="ORF">HYR64_10385</name>
</gene>
<evidence type="ECO:0000256" key="3">
    <source>
        <dbReference type="ARBA" id="ARBA00022598"/>
    </source>
</evidence>
<dbReference type="InterPro" id="IPR015807">
    <property type="entry name" value="His-tRNA-ligase"/>
</dbReference>
<dbReference type="Pfam" id="PF13393">
    <property type="entry name" value="tRNA-synt_His"/>
    <property type="match status" value="1"/>
</dbReference>
<dbReference type="InterPro" id="IPR045864">
    <property type="entry name" value="aa-tRNA-synth_II/BPL/LPL"/>
</dbReference>
<dbReference type="InterPro" id="IPR004154">
    <property type="entry name" value="Anticodon-bd"/>
</dbReference>
<evidence type="ECO:0000313" key="12">
    <source>
        <dbReference type="EMBL" id="MBI1757500.1"/>
    </source>
</evidence>
<dbReference type="AlphaFoldDB" id="A0A931PWM7"/>
<keyword evidence="2 9" id="KW-0963">Cytoplasm</keyword>
<dbReference type="PIRSF" id="PIRSF001549">
    <property type="entry name" value="His-tRNA_synth"/>
    <property type="match status" value="1"/>
</dbReference>
<keyword evidence="6 9" id="KW-0648">Protein biosynthesis</keyword>
<feature type="binding site" evidence="10">
    <location>
        <position position="257"/>
    </location>
    <ligand>
        <name>L-histidine</name>
        <dbReference type="ChEBI" id="CHEBI:57595"/>
    </ligand>
</feature>
<dbReference type="GO" id="GO:0004821">
    <property type="term" value="F:histidine-tRNA ligase activity"/>
    <property type="evidence" value="ECO:0007669"/>
    <property type="project" value="UniProtKB-UniRule"/>
</dbReference>
<comment type="catalytic activity">
    <reaction evidence="8 9">
        <text>tRNA(His) + L-histidine + ATP = L-histidyl-tRNA(His) + AMP + diphosphate + H(+)</text>
        <dbReference type="Rhea" id="RHEA:17313"/>
        <dbReference type="Rhea" id="RHEA-COMP:9665"/>
        <dbReference type="Rhea" id="RHEA-COMP:9689"/>
        <dbReference type="ChEBI" id="CHEBI:15378"/>
        <dbReference type="ChEBI" id="CHEBI:30616"/>
        <dbReference type="ChEBI" id="CHEBI:33019"/>
        <dbReference type="ChEBI" id="CHEBI:57595"/>
        <dbReference type="ChEBI" id="CHEBI:78442"/>
        <dbReference type="ChEBI" id="CHEBI:78527"/>
        <dbReference type="ChEBI" id="CHEBI:456215"/>
        <dbReference type="EC" id="6.1.1.21"/>
    </reaction>
</comment>
<dbReference type="GO" id="GO:0005524">
    <property type="term" value="F:ATP binding"/>
    <property type="evidence" value="ECO:0007669"/>
    <property type="project" value="UniProtKB-UniRule"/>
</dbReference>
<dbReference type="CDD" id="cd00773">
    <property type="entry name" value="HisRS-like_core"/>
    <property type="match status" value="1"/>
</dbReference>
<dbReference type="EC" id="6.1.1.21" evidence="9"/>
<feature type="binding site" evidence="10">
    <location>
        <position position="112"/>
    </location>
    <ligand>
        <name>L-histidine</name>
        <dbReference type="ChEBI" id="CHEBI:57595"/>
    </ligand>
</feature>
<proteinExistence type="inferred from homology"/>
<comment type="subunit">
    <text evidence="9">Homodimer.</text>
</comment>
<dbReference type="CDD" id="cd00859">
    <property type="entry name" value="HisRS_anticodon"/>
    <property type="match status" value="1"/>
</dbReference>
<dbReference type="PANTHER" id="PTHR43707:SF1">
    <property type="entry name" value="HISTIDINE--TRNA LIGASE, MITOCHONDRIAL-RELATED"/>
    <property type="match status" value="1"/>
</dbReference>
<dbReference type="PROSITE" id="PS50862">
    <property type="entry name" value="AA_TRNA_LIGASE_II"/>
    <property type="match status" value="1"/>
</dbReference>
<dbReference type="InterPro" id="IPR036621">
    <property type="entry name" value="Anticodon-bd_dom_sf"/>
</dbReference>
<dbReference type="EMBL" id="JACOSL010000064">
    <property type="protein sequence ID" value="MBI1757500.1"/>
    <property type="molecule type" value="Genomic_DNA"/>
</dbReference>
<keyword evidence="7 9" id="KW-0030">Aminoacyl-tRNA synthetase</keyword>
<evidence type="ECO:0000256" key="8">
    <source>
        <dbReference type="ARBA" id="ARBA00047639"/>
    </source>
</evidence>
<feature type="binding site" evidence="10">
    <location>
        <position position="130"/>
    </location>
    <ligand>
        <name>L-histidine</name>
        <dbReference type="ChEBI" id="CHEBI:57595"/>
    </ligand>
</feature>
<evidence type="ECO:0000256" key="1">
    <source>
        <dbReference type="ARBA" id="ARBA00008226"/>
    </source>
</evidence>